<keyword evidence="4" id="KW-0479">Metal-binding</keyword>
<dbReference type="GO" id="GO:0016805">
    <property type="term" value="F:dipeptidase activity"/>
    <property type="evidence" value="ECO:0007669"/>
    <property type="project" value="UniProtKB-KW"/>
</dbReference>
<dbReference type="InterPro" id="IPR036264">
    <property type="entry name" value="Bact_exopeptidase_dim_dom"/>
</dbReference>
<dbReference type="PROSITE" id="PS00759">
    <property type="entry name" value="ARGE_DAPE_CPG2_2"/>
    <property type="match status" value="1"/>
</dbReference>
<keyword evidence="5" id="KW-0378">Hydrolase</keyword>
<gene>
    <name evidence="9" type="ORF">LSGJ_01502</name>
</gene>
<comment type="cofactor">
    <cofactor evidence="1">
        <name>Zn(2+)</name>
        <dbReference type="ChEBI" id="CHEBI:29105"/>
    </cofactor>
</comment>
<dbReference type="PANTHER" id="PTHR43808:SF31">
    <property type="entry name" value="N-ACETYL-L-CITRULLINE DEACETYLASE"/>
    <property type="match status" value="1"/>
</dbReference>
<proteinExistence type="inferred from homology"/>
<dbReference type="InterPro" id="IPR010964">
    <property type="entry name" value="M20A_pepV-rel"/>
</dbReference>
<dbReference type="GO" id="GO:0006526">
    <property type="term" value="P:L-arginine biosynthetic process"/>
    <property type="evidence" value="ECO:0007669"/>
    <property type="project" value="TreeGrafter"/>
</dbReference>
<dbReference type="GO" id="GO:0006508">
    <property type="term" value="P:proteolysis"/>
    <property type="evidence" value="ECO:0007669"/>
    <property type="project" value="UniProtKB-KW"/>
</dbReference>
<sequence length="473" mass="52088">MNYRMAIDWKAEVEKRRDDILEDLKTMLRIESVRDESIATADAPLGPGPKEALDAFLNIGKRDGFEVEEFDGMAGHIKFGDGKEDLGILAHVDVMPAGKGWDTDPFDPVIKDGKLYARGASDDKGPSMAAYYGLKIVKELGLPVKKSVRFILGTDEESSWRGMTHYFEKMPKPTIGFSPDAFFPIINGEKGNFSMLVKFDGKNGDELKLLSFDSGLRDNMVPRDAVAVVEGNDLESMAADFKQYVAENSVLSGDAEIKDGKLELSLIGKAAHAQEPRNGENAGTYLAVFLNKYTFAKDAKGYLAFAAEYLHQDSRMDNFGISYTDEVMGDLTMNAGIFTFEAGKGGEITLNFRYPRGIDDEYVFNAVKKAATKLEAVSFEKKEHAMVPHYVSPEDPLVSKLLAVYSRQTGQEAHGMVVGGGTYGRLLERGVAFGAMFPGVEDTMHQANEFIPVDDVMKAAAIYAESIYELIKD</sequence>
<accession>F7QUW4</accession>
<evidence type="ECO:0000256" key="3">
    <source>
        <dbReference type="ARBA" id="ARBA00022670"/>
    </source>
</evidence>
<dbReference type="SUPFAM" id="SSF53187">
    <property type="entry name" value="Zn-dependent exopeptidases"/>
    <property type="match status" value="1"/>
</dbReference>
<dbReference type="AlphaFoldDB" id="F7QUW4"/>
<dbReference type="Pfam" id="PF01546">
    <property type="entry name" value="Peptidase_M20"/>
    <property type="match status" value="1"/>
</dbReference>
<dbReference type="InterPro" id="IPR011291">
    <property type="entry name" value="Pept_M20A_peptidaseV"/>
</dbReference>
<evidence type="ECO:0000256" key="4">
    <source>
        <dbReference type="ARBA" id="ARBA00022723"/>
    </source>
</evidence>
<dbReference type="SUPFAM" id="SSF55031">
    <property type="entry name" value="Bacterial exopeptidase dimerisation domain"/>
    <property type="match status" value="1"/>
</dbReference>
<evidence type="ECO:0000256" key="5">
    <source>
        <dbReference type="ARBA" id="ARBA00022801"/>
    </source>
</evidence>
<name>F7QUW4_9LACO</name>
<protein>
    <submittedName>
        <fullName evidence="9">Xaa-His dipeptidase</fullName>
    </submittedName>
</protein>
<dbReference type="Gene3D" id="3.30.70.360">
    <property type="match status" value="2"/>
</dbReference>
<dbReference type="InterPro" id="IPR002933">
    <property type="entry name" value="Peptidase_M20"/>
</dbReference>
<comment type="caution">
    <text evidence="9">The sequence shown here is derived from an EMBL/GenBank/DDBJ whole genome shotgun (WGS) entry which is preliminary data.</text>
</comment>
<evidence type="ECO:0000256" key="1">
    <source>
        <dbReference type="ARBA" id="ARBA00001947"/>
    </source>
</evidence>
<keyword evidence="7" id="KW-0224">Dipeptidase</keyword>
<dbReference type="GO" id="GO:0008777">
    <property type="term" value="F:acetylornithine deacetylase activity"/>
    <property type="evidence" value="ECO:0007669"/>
    <property type="project" value="TreeGrafter"/>
</dbReference>
<evidence type="ECO:0000256" key="2">
    <source>
        <dbReference type="ARBA" id="ARBA00006247"/>
    </source>
</evidence>
<dbReference type="InterPro" id="IPR050072">
    <property type="entry name" value="Peptidase_M20A"/>
</dbReference>
<dbReference type="PANTHER" id="PTHR43808">
    <property type="entry name" value="ACETYLORNITHINE DEACETYLASE"/>
    <property type="match status" value="1"/>
</dbReference>
<evidence type="ECO:0000256" key="8">
    <source>
        <dbReference type="ARBA" id="ARBA00023049"/>
    </source>
</evidence>
<dbReference type="GO" id="GO:0008237">
    <property type="term" value="F:metallopeptidase activity"/>
    <property type="evidence" value="ECO:0007669"/>
    <property type="project" value="UniProtKB-KW"/>
</dbReference>
<keyword evidence="3" id="KW-0645">Protease</keyword>
<keyword evidence="6" id="KW-0862">Zinc</keyword>
<comment type="similarity">
    <text evidence="2">Belongs to the peptidase M20A family.</text>
</comment>
<dbReference type="NCBIfam" id="TIGR01887">
    <property type="entry name" value="dipeptidaselike"/>
    <property type="match status" value="1"/>
</dbReference>
<evidence type="ECO:0000313" key="10">
    <source>
        <dbReference type="Proteomes" id="UP000003074"/>
    </source>
</evidence>
<reference evidence="9 10" key="1">
    <citation type="journal article" date="2011" name="J. Bacteriol.">
        <title>Genome Sequence of Lactobacillus salivarius GJ-24, a Probiotic Strain Isolated from Healthy Adult Intestine.</title>
        <authorList>
            <person name="Cho Y.J."/>
            <person name="Choi J.K."/>
            <person name="Kim J.H."/>
            <person name="Lim Y.S."/>
            <person name="Ham J.S."/>
            <person name="Kang D.K."/>
            <person name="Chun J."/>
            <person name="Paik H.D."/>
            <person name="Kim G.B."/>
        </authorList>
    </citation>
    <scope>NUCLEOTIDE SEQUENCE [LARGE SCALE GENOMIC DNA]</scope>
    <source>
        <strain evidence="9 10">GJ-24</strain>
    </source>
</reference>
<dbReference type="Proteomes" id="UP000003074">
    <property type="component" value="Unassembled WGS sequence"/>
</dbReference>
<dbReference type="InterPro" id="IPR001261">
    <property type="entry name" value="ArgE/DapE_CS"/>
</dbReference>
<dbReference type="Gene3D" id="3.40.630.10">
    <property type="entry name" value="Zn peptidases"/>
    <property type="match status" value="1"/>
</dbReference>
<evidence type="ECO:0000256" key="6">
    <source>
        <dbReference type="ARBA" id="ARBA00022833"/>
    </source>
</evidence>
<organism evidence="9 10">
    <name type="scientific">Ligilactobacillus salivarius GJ-24</name>
    <dbReference type="NCBI Taxonomy" id="1041521"/>
    <lineage>
        <taxon>Bacteria</taxon>
        <taxon>Bacillati</taxon>
        <taxon>Bacillota</taxon>
        <taxon>Bacilli</taxon>
        <taxon>Lactobacillales</taxon>
        <taxon>Lactobacillaceae</taxon>
        <taxon>Ligilactobacillus</taxon>
    </lineage>
</organism>
<keyword evidence="8" id="KW-0482">Metalloprotease</keyword>
<evidence type="ECO:0000313" key="9">
    <source>
        <dbReference type="EMBL" id="EGM50954.1"/>
    </source>
</evidence>
<dbReference type="NCBIfam" id="NF005591">
    <property type="entry name" value="PRK07318.1"/>
    <property type="match status" value="1"/>
</dbReference>
<dbReference type="NCBIfam" id="TIGR01886">
    <property type="entry name" value="dipeptidase"/>
    <property type="match status" value="1"/>
</dbReference>
<dbReference type="EMBL" id="AFOI01000004">
    <property type="protein sequence ID" value="EGM50954.1"/>
    <property type="molecule type" value="Genomic_DNA"/>
</dbReference>
<dbReference type="CDD" id="cd03888">
    <property type="entry name" value="M20_PepV"/>
    <property type="match status" value="1"/>
</dbReference>
<dbReference type="GO" id="GO:0008270">
    <property type="term" value="F:zinc ion binding"/>
    <property type="evidence" value="ECO:0007669"/>
    <property type="project" value="InterPro"/>
</dbReference>
<evidence type="ECO:0000256" key="7">
    <source>
        <dbReference type="ARBA" id="ARBA00022997"/>
    </source>
</evidence>
<dbReference type="PATRIC" id="fig|1041521.3.peg.1511"/>